<name>A0ABN6WXS2_9BACT</name>
<reference evidence="2 3" key="1">
    <citation type="submission" date="2023-03" db="EMBL/GenBank/DDBJ databases">
        <title>Description of Hydrogenimonas sp. ISO32.</title>
        <authorList>
            <person name="Mino S."/>
            <person name="Fukazawa S."/>
            <person name="Sawabe T."/>
        </authorList>
    </citation>
    <scope>NUCLEOTIDE SEQUENCE [LARGE SCALE GENOMIC DNA]</scope>
    <source>
        <strain evidence="2 3">ISO32</strain>
        <plasmid evidence="2 3">pISO32_1</plasmid>
    </source>
</reference>
<keyword evidence="3" id="KW-1185">Reference proteome</keyword>
<evidence type="ECO:0000313" key="2">
    <source>
        <dbReference type="EMBL" id="BDY13992.1"/>
    </source>
</evidence>
<proteinExistence type="predicted"/>
<feature type="transmembrane region" description="Helical" evidence="1">
    <location>
        <begin position="21"/>
        <end position="40"/>
    </location>
</feature>
<keyword evidence="1" id="KW-0472">Membrane</keyword>
<keyword evidence="2" id="KW-0614">Plasmid</keyword>
<geneLocation type="plasmid" evidence="2 3">
    <name>pISO32_1</name>
</geneLocation>
<keyword evidence="1" id="KW-1133">Transmembrane helix</keyword>
<organism evidence="2 3">
    <name type="scientific">Hydrogenimonas cancrithermarum</name>
    <dbReference type="NCBI Taxonomy" id="2993563"/>
    <lineage>
        <taxon>Bacteria</taxon>
        <taxon>Pseudomonadati</taxon>
        <taxon>Campylobacterota</taxon>
        <taxon>Epsilonproteobacteria</taxon>
        <taxon>Campylobacterales</taxon>
        <taxon>Hydrogenimonadaceae</taxon>
        <taxon>Hydrogenimonas</taxon>
    </lineage>
</organism>
<accession>A0ABN6WXS2</accession>
<dbReference type="Proteomes" id="UP001321445">
    <property type="component" value="Plasmid pISO32_1"/>
</dbReference>
<evidence type="ECO:0000256" key="1">
    <source>
        <dbReference type="SAM" id="Phobius"/>
    </source>
</evidence>
<evidence type="ECO:0000313" key="3">
    <source>
        <dbReference type="Proteomes" id="UP001321445"/>
    </source>
</evidence>
<gene>
    <name evidence="2" type="ORF">HCR_23050</name>
</gene>
<sequence>MNICYNFPIGEIKKRQKMTDNIYDVILILGIIGGIAYAVWSEKNGIDHKYF</sequence>
<dbReference type="EMBL" id="AP027371">
    <property type="protein sequence ID" value="BDY13992.1"/>
    <property type="molecule type" value="Genomic_DNA"/>
</dbReference>
<keyword evidence="1" id="KW-0812">Transmembrane</keyword>
<protein>
    <submittedName>
        <fullName evidence="2">Uncharacterized protein</fullName>
    </submittedName>
</protein>